<evidence type="ECO:0000313" key="4">
    <source>
        <dbReference type="Proteomes" id="UP001500751"/>
    </source>
</evidence>
<feature type="domain" description="YCII-related" evidence="2">
    <location>
        <begin position="1"/>
        <end position="113"/>
    </location>
</feature>
<dbReference type="PANTHER" id="PTHR35174">
    <property type="entry name" value="BLL7171 PROTEIN-RELATED"/>
    <property type="match status" value="1"/>
</dbReference>
<keyword evidence="4" id="KW-1185">Reference proteome</keyword>
<dbReference type="SUPFAM" id="SSF54909">
    <property type="entry name" value="Dimeric alpha+beta barrel"/>
    <property type="match status" value="1"/>
</dbReference>
<dbReference type="Gene3D" id="3.30.70.1060">
    <property type="entry name" value="Dimeric alpha+beta barrel"/>
    <property type="match status" value="1"/>
</dbReference>
<sequence>MKYMLMIILNPKANAALTEEQQAEVGAAHGRLIEATQTAGEFVTMQPLAEPAQTTVVRVRDGETVASDGPLVEAEEFFGGYYVFDVASKDRAIELAALIPDAQWSAVEVRPFLELPE</sequence>
<evidence type="ECO:0000259" key="2">
    <source>
        <dbReference type="Pfam" id="PF03795"/>
    </source>
</evidence>
<dbReference type="Proteomes" id="UP001500751">
    <property type="component" value="Unassembled WGS sequence"/>
</dbReference>
<comment type="caution">
    <text evidence="3">The sequence shown here is derived from an EMBL/GenBank/DDBJ whole genome shotgun (WGS) entry which is preliminary data.</text>
</comment>
<proteinExistence type="inferred from homology"/>
<gene>
    <name evidence="3" type="ORF">GCM10009839_54690</name>
</gene>
<evidence type="ECO:0000256" key="1">
    <source>
        <dbReference type="ARBA" id="ARBA00007689"/>
    </source>
</evidence>
<name>A0ABN2UVE5_9ACTN</name>
<comment type="similarity">
    <text evidence="1">Belongs to the YciI family.</text>
</comment>
<organism evidence="3 4">
    <name type="scientific">Catenulispora yoronensis</name>
    <dbReference type="NCBI Taxonomy" id="450799"/>
    <lineage>
        <taxon>Bacteria</taxon>
        <taxon>Bacillati</taxon>
        <taxon>Actinomycetota</taxon>
        <taxon>Actinomycetes</taxon>
        <taxon>Catenulisporales</taxon>
        <taxon>Catenulisporaceae</taxon>
        <taxon>Catenulispora</taxon>
    </lineage>
</organism>
<dbReference type="PANTHER" id="PTHR35174:SF3">
    <property type="entry name" value="BLL7171 PROTEIN"/>
    <property type="match status" value="1"/>
</dbReference>
<dbReference type="InterPro" id="IPR011008">
    <property type="entry name" value="Dimeric_a/b-barrel"/>
</dbReference>
<dbReference type="Pfam" id="PF03795">
    <property type="entry name" value="YCII"/>
    <property type="match status" value="1"/>
</dbReference>
<dbReference type="EMBL" id="BAAAQN010000036">
    <property type="protein sequence ID" value="GAA2044223.1"/>
    <property type="molecule type" value="Genomic_DNA"/>
</dbReference>
<dbReference type="InterPro" id="IPR005545">
    <property type="entry name" value="YCII"/>
</dbReference>
<evidence type="ECO:0000313" key="3">
    <source>
        <dbReference type="EMBL" id="GAA2044223.1"/>
    </source>
</evidence>
<accession>A0ABN2UVE5</accession>
<protein>
    <submittedName>
        <fullName evidence="3">YciI family protein</fullName>
    </submittedName>
</protein>
<reference evidence="3 4" key="1">
    <citation type="journal article" date="2019" name="Int. J. Syst. Evol. Microbiol.">
        <title>The Global Catalogue of Microorganisms (GCM) 10K type strain sequencing project: providing services to taxonomists for standard genome sequencing and annotation.</title>
        <authorList>
            <consortium name="The Broad Institute Genomics Platform"/>
            <consortium name="The Broad Institute Genome Sequencing Center for Infectious Disease"/>
            <person name="Wu L."/>
            <person name="Ma J."/>
        </authorList>
    </citation>
    <scope>NUCLEOTIDE SEQUENCE [LARGE SCALE GENOMIC DNA]</scope>
    <source>
        <strain evidence="3 4">JCM 16014</strain>
    </source>
</reference>